<dbReference type="Gene3D" id="1.10.340.70">
    <property type="match status" value="1"/>
</dbReference>
<keyword evidence="4" id="KW-0540">Nuclease</keyword>
<evidence type="ECO:0000256" key="11">
    <source>
        <dbReference type="SAM" id="MobiDB-lite"/>
    </source>
</evidence>
<dbReference type="FunFam" id="3.30.420.10:FF:000219">
    <property type="entry name" value="Putative retroelement"/>
    <property type="match status" value="1"/>
</dbReference>
<dbReference type="CDD" id="cd09274">
    <property type="entry name" value="RNase_HI_RT_Ty3"/>
    <property type="match status" value="1"/>
</dbReference>
<reference evidence="15 16" key="1">
    <citation type="submission" date="2024-02" db="EMBL/GenBank/DDBJ databases">
        <title>High-quality chromosome-scale genome assembly of Pensacola bahiagrass (Paspalum notatum Flugge var. saurae).</title>
        <authorList>
            <person name="Vega J.M."/>
            <person name="Podio M."/>
            <person name="Orjuela J."/>
            <person name="Siena L.A."/>
            <person name="Pessino S.C."/>
            <person name="Combes M.C."/>
            <person name="Mariac C."/>
            <person name="Albertini E."/>
            <person name="Pupilli F."/>
            <person name="Ortiz J.P.A."/>
            <person name="Leblanc O."/>
        </authorList>
    </citation>
    <scope>NUCLEOTIDE SEQUENCE [LARGE SCALE GENOMIC DNA]</scope>
    <source>
        <strain evidence="15">R1</strain>
        <tissue evidence="15">Leaf</tissue>
    </source>
</reference>
<dbReference type="SUPFAM" id="SSF56672">
    <property type="entry name" value="DNA/RNA polymerases"/>
    <property type="match status" value="1"/>
</dbReference>
<dbReference type="InterPro" id="IPR041577">
    <property type="entry name" value="RT_RNaseH_2"/>
</dbReference>
<proteinExistence type="predicted"/>
<dbReference type="FunFam" id="3.10.10.10:FF:000007">
    <property type="entry name" value="Retrovirus-related Pol polyprotein from transposon 17.6-like Protein"/>
    <property type="match status" value="1"/>
</dbReference>
<evidence type="ECO:0000313" key="16">
    <source>
        <dbReference type="Proteomes" id="UP001341281"/>
    </source>
</evidence>
<evidence type="ECO:0000256" key="4">
    <source>
        <dbReference type="ARBA" id="ARBA00022722"/>
    </source>
</evidence>
<evidence type="ECO:0000256" key="8">
    <source>
        <dbReference type="ARBA" id="ARBA00022884"/>
    </source>
</evidence>
<dbReference type="GO" id="GO:0006508">
    <property type="term" value="P:proteolysis"/>
    <property type="evidence" value="ECO:0007669"/>
    <property type="project" value="UniProtKB-KW"/>
</dbReference>
<dbReference type="PANTHER" id="PTHR35694:SF1">
    <property type="entry name" value="DENEDDYLASE"/>
    <property type="match status" value="1"/>
</dbReference>
<dbReference type="InterPro" id="IPR001584">
    <property type="entry name" value="Integrase_cat-core"/>
</dbReference>
<evidence type="ECO:0000256" key="7">
    <source>
        <dbReference type="ARBA" id="ARBA00022842"/>
    </source>
</evidence>
<dbReference type="Gene3D" id="3.10.10.10">
    <property type="entry name" value="HIV Type 1 Reverse Transcriptase, subunit A, domain 1"/>
    <property type="match status" value="1"/>
</dbReference>
<feature type="region of interest" description="Disordered" evidence="11">
    <location>
        <begin position="640"/>
        <end position="727"/>
    </location>
</feature>
<evidence type="ECO:0000256" key="5">
    <source>
        <dbReference type="ARBA" id="ARBA00022759"/>
    </source>
</evidence>
<evidence type="ECO:0000256" key="6">
    <source>
        <dbReference type="ARBA" id="ARBA00022801"/>
    </source>
</evidence>
<dbReference type="CDD" id="cd01647">
    <property type="entry name" value="RT_LTR"/>
    <property type="match status" value="1"/>
</dbReference>
<dbReference type="Pfam" id="PF17919">
    <property type="entry name" value="RT_RNaseH_2"/>
    <property type="match status" value="1"/>
</dbReference>
<dbReference type="InterPro" id="IPR021109">
    <property type="entry name" value="Peptidase_aspartic_dom_sf"/>
</dbReference>
<evidence type="ECO:0008006" key="17">
    <source>
        <dbReference type="Google" id="ProtNLM"/>
    </source>
</evidence>
<keyword evidence="5" id="KW-0255">Endonuclease</keyword>
<dbReference type="InterPro" id="IPR016197">
    <property type="entry name" value="Chromo-like_dom_sf"/>
</dbReference>
<dbReference type="SUPFAM" id="SSF53098">
    <property type="entry name" value="Ribonuclease H-like"/>
    <property type="match status" value="1"/>
</dbReference>
<feature type="compositionally biased region" description="Pro residues" evidence="11">
    <location>
        <begin position="695"/>
        <end position="714"/>
    </location>
</feature>
<feature type="compositionally biased region" description="Low complexity" evidence="11">
    <location>
        <begin position="684"/>
        <end position="694"/>
    </location>
</feature>
<dbReference type="InterPro" id="IPR043502">
    <property type="entry name" value="DNA/RNA_pol_sf"/>
</dbReference>
<dbReference type="InterPro" id="IPR043128">
    <property type="entry name" value="Rev_trsase/Diguanyl_cyclase"/>
</dbReference>
<dbReference type="Pfam" id="PF08284">
    <property type="entry name" value="RVP_2"/>
    <property type="match status" value="1"/>
</dbReference>
<feature type="compositionally biased region" description="Low complexity" evidence="11">
    <location>
        <begin position="21"/>
        <end position="34"/>
    </location>
</feature>
<name>A0AAQ3TUE1_PASNO</name>
<evidence type="ECO:0000256" key="9">
    <source>
        <dbReference type="ARBA" id="ARBA00022908"/>
    </source>
</evidence>
<dbReference type="InterPro" id="IPR056924">
    <property type="entry name" value="SH3_Tf2-1"/>
</dbReference>
<evidence type="ECO:0000256" key="1">
    <source>
        <dbReference type="ARBA" id="ARBA00022670"/>
    </source>
</evidence>
<dbReference type="InterPro" id="IPR000953">
    <property type="entry name" value="Chromo/chromo_shadow_dom"/>
</dbReference>
<dbReference type="SUPFAM" id="SSF50630">
    <property type="entry name" value="Acid proteases"/>
    <property type="match status" value="1"/>
</dbReference>
<feature type="domain" description="Integrase catalytic" evidence="14">
    <location>
        <begin position="1783"/>
        <end position="1945"/>
    </location>
</feature>
<keyword evidence="6" id="KW-0378">Hydrolase</keyword>
<feature type="compositionally biased region" description="Basic and acidic residues" evidence="11">
    <location>
        <begin position="779"/>
        <end position="789"/>
    </location>
</feature>
<dbReference type="CDD" id="cd00303">
    <property type="entry name" value="retropepsin_like"/>
    <property type="match status" value="1"/>
</dbReference>
<feature type="domain" description="Chromo" evidence="12">
    <location>
        <begin position="2088"/>
        <end position="2125"/>
    </location>
</feature>
<dbReference type="PROSITE" id="PS00141">
    <property type="entry name" value="ASP_PROTEASE"/>
    <property type="match status" value="1"/>
</dbReference>
<evidence type="ECO:0000256" key="3">
    <source>
        <dbReference type="ARBA" id="ARBA00022695"/>
    </source>
</evidence>
<dbReference type="GO" id="GO:0004519">
    <property type="term" value="F:endonuclease activity"/>
    <property type="evidence" value="ECO:0007669"/>
    <property type="project" value="UniProtKB-KW"/>
</dbReference>
<feature type="compositionally biased region" description="Low complexity" evidence="11">
    <location>
        <begin position="1"/>
        <end position="10"/>
    </location>
</feature>
<accession>A0AAQ3TUE1</accession>
<dbReference type="InterPro" id="IPR036397">
    <property type="entry name" value="RNaseH_sf"/>
</dbReference>
<feature type="compositionally biased region" description="Pro residues" evidence="11">
    <location>
        <begin position="11"/>
        <end position="20"/>
    </location>
</feature>
<feature type="compositionally biased region" description="Low complexity" evidence="11">
    <location>
        <begin position="715"/>
        <end position="724"/>
    </location>
</feature>
<dbReference type="Pfam" id="PF00665">
    <property type="entry name" value="rve"/>
    <property type="match status" value="1"/>
</dbReference>
<evidence type="ECO:0000259" key="12">
    <source>
        <dbReference type="PROSITE" id="PS50013"/>
    </source>
</evidence>
<gene>
    <name evidence="15" type="ORF">U9M48_025979</name>
</gene>
<dbReference type="Gene3D" id="3.30.70.270">
    <property type="match status" value="2"/>
</dbReference>
<keyword evidence="3" id="KW-0548">Nucleotidyltransferase</keyword>
<dbReference type="Proteomes" id="UP001341281">
    <property type="component" value="Chromosome 05"/>
</dbReference>
<dbReference type="Gene3D" id="3.30.420.10">
    <property type="entry name" value="Ribonuclease H-like superfamily/Ribonuclease H"/>
    <property type="match status" value="1"/>
</dbReference>
<dbReference type="InterPro" id="IPR012337">
    <property type="entry name" value="RNaseH-like_sf"/>
</dbReference>
<dbReference type="PROSITE" id="PS50994">
    <property type="entry name" value="INTEGRASE"/>
    <property type="match status" value="1"/>
</dbReference>
<dbReference type="PANTHER" id="PTHR35694">
    <property type="entry name" value="DENEDDYLASE"/>
    <property type="match status" value="1"/>
</dbReference>
<dbReference type="InterPro" id="IPR041588">
    <property type="entry name" value="Integrase_H2C2"/>
</dbReference>
<feature type="region of interest" description="Disordered" evidence="11">
    <location>
        <begin position="949"/>
        <end position="975"/>
    </location>
</feature>
<keyword evidence="7" id="KW-0460">Magnesium</keyword>
<keyword evidence="10" id="KW-0695">RNA-directed DNA polymerase</keyword>
<keyword evidence="1" id="KW-0645">Protease</keyword>
<dbReference type="Gene3D" id="2.40.50.40">
    <property type="match status" value="1"/>
</dbReference>
<feature type="domain" description="Reverse transcriptase" evidence="13">
    <location>
        <begin position="1266"/>
        <end position="1445"/>
    </location>
</feature>
<dbReference type="SUPFAM" id="SSF54160">
    <property type="entry name" value="Chromo domain-like"/>
    <property type="match status" value="1"/>
</dbReference>
<dbReference type="PROSITE" id="PS50878">
    <property type="entry name" value="RT_POL"/>
    <property type="match status" value="1"/>
</dbReference>
<dbReference type="GO" id="GO:0015074">
    <property type="term" value="P:DNA integration"/>
    <property type="evidence" value="ECO:0007669"/>
    <property type="project" value="UniProtKB-KW"/>
</dbReference>
<organism evidence="15 16">
    <name type="scientific">Paspalum notatum var. saurae</name>
    <dbReference type="NCBI Taxonomy" id="547442"/>
    <lineage>
        <taxon>Eukaryota</taxon>
        <taxon>Viridiplantae</taxon>
        <taxon>Streptophyta</taxon>
        <taxon>Embryophyta</taxon>
        <taxon>Tracheophyta</taxon>
        <taxon>Spermatophyta</taxon>
        <taxon>Magnoliopsida</taxon>
        <taxon>Liliopsida</taxon>
        <taxon>Poales</taxon>
        <taxon>Poaceae</taxon>
        <taxon>PACMAD clade</taxon>
        <taxon>Panicoideae</taxon>
        <taxon>Andropogonodae</taxon>
        <taxon>Paspaleae</taxon>
        <taxon>Paspalinae</taxon>
        <taxon>Paspalum</taxon>
    </lineage>
</organism>
<keyword evidence="8" id="KW-0694">RNA-binding</keyword>
<dbReference type="PROSITE" id="PS50013">
    <property type="entry name" value="CHROMO_2"/>
    <property type="match status" value="1"/>
</dbReference>
<dbReference type="Pfam" id="PF17921">
    <property type="entry name" value="Integrase_H2C2"/>
    <property type="match status" value="1"/>
</dbReference>
<keyword evidence="9" id="KW-0229">DNA integration</keyword>
<dbReference type="Pfam" id="PF00078">
    <property type="entry name" value="RVT_1"/>
    <property type="match status" value="1"/>
</dbReference>
<evidence type="ECO:0000259" key="13">
    <source>
        <dbReference type="PROSITE" id="PS50878"/>
    </source>
</evidence>
<dbReference type="EMBL" id="CP144749">
    <property type="protein sequence ID" value="WVZ78232.1"/>
    <property type="molecule type" value="Genomic_DNA"/>
</dbReference>
<feature type="region of interest" description="Disordered" evidence="11">
    <location>
        <begin position="761"/>
        <end position="789"/>
    </location>
</feature>
<feature type="compositionally biased region" description="Pro residues" evidence="11">
    <location>
        <begin position="950"/>
        <end position="966"/>
    </location>
</feature>
<dbReference type="Gene3D" id="2.40.70.10">
    <property type="entry name" value="Acid Proteases"/>
    <property type="match status" value="1"/>
</dbReference>
<protein>
    <recommendedName>
        <fullName evidence="17">Reverse transcriptase</fullName>
    </recommendedName>
</protein>
<dbReference type="SMART" id="SM00298">
    <property type="entry name" value="CHROMO"/>
    <property type="match status" value="1"/>
</dbReference>
<sequence length="2178" mass="240768">MPSSSPLLLPRAPPLPPPPRFSSRSLRPSAPTRLRPLRLPPAARLMPHAAGEDGAGAGALIPIARSYEGRLARLDLAGTARRDQAVSAAAAADGGAAAEAHLAAGSEAMVLEAFLPGLDGGGTSASSTRLVLQAKEVTDKATKIKEQFGPDFFSENEPDSETVLAMAFKQVVMQRLSNFRLEVYSPGSERETGDLGKPQKVSMDFGITSSDEKLLSSLAEAIFSCAIEDARTNHLGATGSLFQKRQLNCSIDSSVCIHRISEAQVARDAKRCLVTFNLTKSSHEVHKRKNGWWPAPSYESLLKIGGPELVLWANEYIPTYKLQINAKAFENTSLEGRHQLESNRWEVLLAHSQLAELGNVLDMYFEDQFTLPGKTFHPHWNSDASKIKKNNGYLKNLFTFLAGGCIILSVAVFAQLCWPQSLRDTRLFKGSSNASSSQSNYSDIDSLHNSEIQAYCISLIKKMKDSYGCPSDVMVDAHIGAWVGELPDCFKGINSEDNTASGYVQHPDNFSQENQSQLMPIKMSDLEQNDTTQETLQNIAIFQVVMSEEGRVVGFQPTNRLAVNHWATNPLAALLYQGRTLSPGILEPRLKIPRPAKAVPVELLMSVNQESFFALARPVKLRQNFPSSLELGSIKVQRGLGHNPVDAEGRRGGITLPAATDRSYELRSRGPATLSSQALDNLVSRSRASSTRRSPSPPPAAAPPSPPAAAPPSPATSSAASCSAEMGDSEDLKTTVASLAAIVKSLQSTAEANSKAIAELVVHQRSSSSSSKQPMGETPPDRPPRFQKLDFPRFDGKSDPMLFLNKCDSYFRQQRTMAEERVWMASYHLEDVAQLWYDQLLEDENTPSWARFKELLNLRFGPPLRAAPLFELAECRRTGTVEEYANRFQALLPRAGRLGEAQRVQLFTGGLLPPLSHLVRIHNPETLAAAMSLARQVELMELDRLQQAPVKPPPRALPPAPAPRPAPAAGTAPLALPAPALPLPAAQVRGGANQAKRLSPEEQAEQRRLGLCYNCNEPYARGHNRVCRRLFYIDGIELADDAPADDGAAQDAPVFSLRAVAGMPVCDTMQVLVTVGAATFTALLDTGSTHNFIAETAARRTGLQAHTGPRLTATVANGERISCPGVLRHTPINIAGEEFCVDLYIMPLAGYDLVLGTQWLVTLGPVVWDFTKRTMSFTRQGRAVCWADVTARGPPLLAATTSPRALLDELLAGFGGIFAEPTGLPPQRAHDHAITLKPGALPVAVRPYRYPAAHKDELERQCAAMINQGIVRRSDSAFSSPVLLVKKPDGSWRFCVDYRALNALTVKDAFPIPVVDELLDELHGACFFTKLDLRSGYHQVRMRPSDVHKTAFRTHDGLYEFLVMAFGLCNAPATFQALMNDVLRPFLRRFVLVFFDDILIYSRTWADHLRHIRAVFSELQQHQLFLKRAKCAFAASSVAYLGHVVSAAGVAMDPTKVEAVRAWPQPRSVRAVRGFLGLAGYYRRFVHNYGTIAAPLTALLRKDGFSWSEAATAAFTALKDAVTSAPVLAMPDFTKLFVVECDASSHGFGAVLVQEGHPIAFFSRPVAPRHRALAAYERELIGLVHAVRHWRPYLWGRRFVVKTDHFSLKYLLDQRLSTIPQHHWVGKLLGFDFSVEYKPGHSNAVADALSRRDTPDDGAVMVLSSPRFDFIDRLRQAQATDPALVSLHDEIRAGTRSLPWALADGLVQYGGRLYIPPSSPLLQEALLAVHEEGHEGVQRTLHRLRRDFHFPNMKRTVQDLVRACAVCQRHKSEHLLPAGLLLPLPVPQGVWTDIALDFVEALPRVRGKSVILTVVDRFSKYCHFIPLAHPYSAESVAQAFFAEIVRLHGIPQSIVSDRDTVFTSNFWRELMRLSGTKLQMSTAFHPQSDGQSESANRVIIMYLRCLTGDRPRDWLRWLPWAEYVFNTAFQSSLRETPFRVVYGRDPPSIRSYEPGETRVAAVAKTMEERAEFLEDIRLRLEQAQAVQKRHYDKAHRSVHFQVGDWVLLRLRQRPAASLPQATSGKLKPRFYGPYQVVELINNVAVRLALPPQARLHDVFHVGLLKKFHGEPPREPPALPAVRHGAVVPEPERAVKARMARGVRQVLIHWKGASPASATWEDADTIRSKFPLFQLEDELPLEGGRDVMWGRVYTRRRRARDVRRAAERAGRMALKGNSG</sequence>
<evidence type="ECO:0000259" key="14">
    <source>
        <dbReference type="PROSITE" id="PS50994"/>
    </source>
</evidence>
<feature type="region of interest" description="Disordered" evidence="11">
    <location>
        <begin position="1"/>
        <end position="40"/>
    </location>
</feature>
<dbReference type="InterPro" id="IPR005162">
    <property type="entry name" value="Retrotrans_gag_dom"/>
</dbReference>
<keyword evidence="2" id="KW-0808">Transferase</keyword>
<keyword evidence="16" id="KW-1185">Reference proteome</keyword>
<dbReference type="InterPro" id="IPR000477">
    <property type="entry name" value="RT_dom"/>
</dbReference>
<dbReference type="GO" id="GO:0003964">
    <property type="term" value="F:RNA-directed DNA polymerase activity"/>
    <property type="evidence" value="ECO:0007669"/>
    <property type="project" value="UniProtKB-KW"/>
</dbReference>
<dbReference type="FunFam" id="3.30.70.270:FF:000020">
    <property type="entry name" value="Transposon Tf2-6 polyprotein-like Protein"/>
    <property type="match status" value="1"/>
</dbReference>
<dbReference type="InterPro" id="IPR001969">
    <property type="entry name" value="Aspartic_peptidase_AS"/>
</dbReference>
<evidence type="ECO:0000313" key="15">
    <source>
        <dbReference type="EMBL" id="WVZ78232.1"/>
    </source>
</evidence>
<evidence type="ECO:0000256" key="10">
    <source>
        <dbReference type="ARBA" id="ARBA00022918"/>
    </source>
</evidence>
<dbReference type="Pfam" id="PF24626">
    <property type="entry name" value="SH3_Tf2-1"/>
    <property type="match status" value="1"/>
</dbReference>
<evidence type="ECO:0000256" key="2">
    <source>
        <dbReference type="ARBA" id="ARBA00022679"/>
    </source>
</evidence>
<dbReference type="GO" id="GO:0003723">
    <property type="term" value="F:RNA binding"/>
    <property type="evidence" value="ECO:0007669"/>
    <property type="project" value="UniProtKB-KW"/>
</dbReference>
<dbReference type="Pfam" id="PF03732">
    <property type="entry name" value="Retrotrans_gag"/>
    <property type="match status" value="1"/>
</dbReference>
<dbReference type="GO" id="GO:0004190">
    <property type="term" value="F:aspartic-type endopeptidase activity"/>
    <property type="evidence" value="ECO:0007669"/>
    <property type="project" value="InterPro"/>
</dbReference>